<dbReference type="AlphaFoldDB" id="A0A3M7PLL1"/>
<evidence type="ECO:0000313" key="1">
    <source>
        <dbReference type="EMBL" id="RMZ99992.1"/>
    </source>
</evidence>
<sequence>MSYLLLLTNLETKKTNFIVKFPFKRKIFTISIDSNQAIPRLSKYLFSENHNQSHFKHEQTLFSNMKKLSIQILKFIDSKKARDELRKIS</sequence>
<proteinExistence type="predicted"/>
<name>A0A3M7PLL1_BRAPC</name>
<accession>A0A3M7PLL1</accession>
<dbReference type="Proteomes" id="UP000276133">
    <property type="component" value="Unassembled WGS sequence"/>
</dbReference>
<evidence type="ECO:0000313" key="2">
    <source>
        <dbReference type="Proteomes" id="UP000276133"/>
    </source>
</evidence>
<protein>
    <submittedName>
        <fullName evidence="1">Uncharacterized protein</fullName>
    </submittedName>
</protein>
<gene>
    <name evidence="1" type="ORF">BpHYR1_041234</name>
</gene>
<comment type="caution">
    <text evidence="1">The sequence shown here is derived from an EMBL/GenBank/DDBJ whole genome shotgun (WGS) entry which is preliminary data.</text>
</comment>
<organism evidence="1 2">
    <name type="scientific">Brachionus plicatilis</name>
    <name type="common">Marine rotifer</name>
    <name type="synonym">Brachionus muelleri</name>
    <dbReference type="NCBI Taxonomy" id="10195"/>
    <lineage>
        <taxon>Eukaryota</taxon>
        <taxon>Metazoa</taxon>
        <taxon>Spiralia</taxon>
        <taxon>Gnathifera</taxon>
        <taxon>Rotifera</taxon>
        <taxon>Eurotatoria</taxon>
        <taxon>Monogononta</taxon>
        <taxon>Pseudotrocha</taxon>
        <taxon>Ploima</taxon>
        <taxon>Brachionidae</taxon>
        <taxon>Brachionus</taxon>
    </lineage>
</organism>
<reference evidence="1 2" key="1">
    <citation type="journal article" date="2018" name="Sci. Rep.">
        <title>Genomic signatures of local adaptation to the degree of environmental predictability in rotifers.</title>
        <authorList>
            <person name="Franch-Gras L."/>
            <person name="Hahn C."/>
            <person name="Garcia-Roger E.M."/>
            <person name="Carmona M.J."/>
            <person name="Serra M."/>
            <person name="Gomez A."/>
        </authorList>
    </citation>
    <scope>NUCLEOTIDE SEQUENCE [LARGE SCALE GENOMIC DNA]</scope>
    <source>
        <strain evidence="1">HYR1</strain>
    </source>
</reference>
<dbReference type="EMBL" id="REGN01009968">
    <property type="protein sequence ID" value="RMZ99992.1"/>
    <property type="molecule type" value="Genomic_DNA"/>
</dbReference>
<keyword evidence="2" id="KW-1185">Reference proteome</keyword>